<dbReference type="AlphaFoldDB" id="A0A934NFP5"/>
<dbReference type="GO" id="GO:0005737">
    <property type="term" value="C:cytoplasm"/>
    <property type="evidence" value="ECO:0007669"/>
    <property type="project" value="UniProtKB-SubCell"/>
</dbReference>
<evidence type="ECO:0000313" key="16">
    <source>
        <dbReference type="Proteomes" id="UP000612893"/>
    </source>
</evidence>
<keyword evidence="9 13" id="KW-0460">Magnesium</keyword>
<dbReference type="RefSeq" id="WP_338205247.1">
    <property type="nucleotide sequence ID" value="NZ_JAEKNR010000234.1"/>
</dbReference>
<dbReference type="Pfam" id="PF02912">
    <property type="entry name" value="Phe_tRNA-synt_N"/>
    <property type="match status" value="1"/>
</dbReference>
<dbReference type="Proteomes" id="UP000612893">
    <property type="component" value="Unassembled WGS sequence"/>
</dbReference>
<evidence type="ECO:0000256" key="10">
    <source>
        <dbReference type="ARBA" id="ARBA00022917"/>
    </source>
</evidence>
<keyword evidence="6 13" id="KW-0479">Metal-binding</keyword>
<dbReference type="InterPro" id="IPR006195">
    <property type="entry name" value="aa-tRNA-synth_II"/>
</dbReference>
<comment type="subunit">
    <text evidence="3 13">Tetramer of two alpha and two beta subunits.</text>
</comment>
<dbReference type="NCBIfam" id="TIGR00468">
    <property type="entry name" value="pheS"/>
    <property type="match status" value="1"/>
</dbReference>
<proteinExistence type="inferred from homology"/>
<comment type="catalytic activity">
    <reaction evidence="12 13">
        <text>tRNA(Phe) + L-phenylalanine + ATP = L-phenylalanyl-tRNA(Phe) + AMP + diphosphate + H(+)</text>
        <dbReference type="Rhea" id="RHEA:19413"/>
        <dbReference type="Rhea" id="RHEA-COMP:9668"/>
        <dbReference type="Rhea" id="RHEA-COMP:9699"/>
        <dbReference type="ChEBI" id="CHEBI:15378"/>
        <dbReference type="ChEBI" id="CHEBI:30616"/>
        <dbReference type="ChEBI" id="CHEBI:33019"/>
        <dbReference type="ChEBI" id="CHEBI:58095"/>
        <dbReference type="ChEBI" id="CHEBI:78442"/>
        <dbReference type="ChEBI" id="CHEBI:78531"/>
        <dbReference type="ChEBI" id="CHEBI:456215"/>
        <dbReference type="EC" id="6.1.1.20"/>
    </reaction>
</comment>
<keyword evidence="5 13" id="KW-0436">Ligase</keyword>
<dbReference type="GO" id="GO:0005524">
    <property type="term" value="F:ATP binding"/>
    <property type="evidence" value="ECO:0007669"/>
    <property type="project" value="UniProtKB-UniRule"/>
</dbReference>
<keyword evidence="10 13" id="KW-0648">Protein biosynthesis</keyword>
<dbReference type="PANTHER" id="PTHR11538:SF41">
    <property type="entry name" value="PHENYLALANINE--TRNA LIGASE, MITOCHONDRIAL"/>
    <property type="match status" value="1"/>
</dbReference>
<feature type="domain" description="Aminoacyl-transfer RNA synthetases class-II family profile" evidence="14">
    <location>
        <begin position="107"/>
        <end position="321"/>
    </location>
</feature>
<evidence type="ECO:0000256" key="7">
    <source>
        <dbReference type="ARBA" id="ARBA00022741"/>
    </source>
</evidence>
<dbReference type="InterPro" id="IPR045864">
    <property type="entry name" value="aa-tRNA-synth_II/BPL/LPL"/>
</dbReference>
<evidence type="ECO:0000259" key="14">
    <source>
        <dbReference type="PROSITE" id="PS50862"/>
    </source>
</evidence>
<dbReference type="HAMAP" id="MF_00281">
    <property type="entry name" value="Phe_tRNA_synth_alpha1"/>
    <property type="match status" value="1"/>
</dbReference>
<dbReference type="GO" id="GO:0000049">
    <property type="term" value="F:tRNA binding"/>
    <property type="evidence" value="ECO:0007669"/>
    <property type="project" value="InterPro"/>
</dbReference>
<dbReference type="PROSITE" id="PS50862">
    <property type="entry name" value="AA_TRNA_LIGASE_II"/>
    <property type="match status" value="1"/>
</dbReference>
<keyword evidence="8 13" id="KW-0067">ATP-binding</keyword>
<name>A0A934NFP5_9BACT</name>
<comment type="similarity">
    <text evidence="2 13">Belongs to the class-II aminoacyl-tRNA synthetase family. Phe-tRNA synthetase alpha subunit type 1 subfamily.</text>
</comment>
<evidence type="ECO:0000256" key="11">
    <source>
        <dbReference type="ARBA" id="ARBA00023146"/>
    </source>
</evidence>
<evidence type="ECO:0000256" key="1">
    <source>
        <dbReference type="ARBA" id="ARBA00004496"/>
    </source>
</evidence>
<dbReference type="GO" id="GO:0000287">
    <property type="term" value="F:magnesium ion binding"/>
    <property type="evidence" value="ECO:0007669"/>
    <property type="project" value="UniProtKB-UniRule"/>
</dbReference>
<evidence type="ECO:0000256" key="8">
    <source>
        <dbReference type="ARBA" id="ARBA00022840"/>
    </source>
</evidence>
<protein>
    <recommendedName>
        <fullName evidence="13">Phenylalanine--tRNA ligase alpha subunit</fullName>
        <ecNumber evidence="13">6.1.1.20</ecNumber>
    </recommendedName>
    <alternativeName>
        <fullName evidence="13">Phenylalanyl-tRNA synthetase alpha subunit</fullName>
        <shortName evidence="13">PheRS</shortName>
    </alternativeName>
</protein>
<dbReference type="GO" id="GO:0004826">
    <property type="term" value="F:phenylalanine-tRNA ligase activity"/>
    <property type="evidence" value="ECO:0007669"/>
    <property type="project" value="UniProtKB-UniRule"/>
</dbReference>
<dbReference type="CDD" id="cd00496">
    <property type="entry name" value="PheRS_alpha_core"/>
    <property type="match status" value="1"/>
</dbReference>
<evidence type="ECO:0000256" key="3">
    <source>
        <dbReference type="ARBA" id="ARBA00011209"/>
    </source>
</evidence>
<dbReference type="InterPro" id="IPR002319">
    <property type="entry name" value="Phenylalanyl-tRNA_Synthase"/>
</dbReference>
<dbReference type="Gene3D" id="3.30.930.10">
    <property type="entry name" value="Bira Bifunctional Protein, Domain 2"/>
    <property type="match status" value="1"/>
</dbReference>
<comment type="cofactor">
    <cofactor evidence="13">
        <name>Mg(2+)</name>
        <dbReference type="ChEBI" id="CHEBI:18420"/>
    </cofactor>
    <text evidence="13">Binds 2 magnesium ions per tetramer.</text>
</comment>
<evidence type="ECO:0000256" key="5">
    <source>
        <dbReference type="ARBA" id="ARBA00022598"/>
    </source>
</evidence>
<gene>
    <name evidence="13 15" type="primary">pheS</name>
    <name evidence="15" type="ORF">JF922_23595</name>
</gene>
<dbReference type="PANTHER" id="PTHR11538">
    <property type="entry name" value="PHENYLALANYL-TRNA SYNTHETASE"/>
    <property type="match status" value="1"/>
</dbReference>
<dbReference type="SUPFAM" id="SSF46589">
    <property type="entry name" value="tRNA-binding arm"/>
    <property type="match status" value="1"/>
</dbReference>
<reference evidence="15" key="1">
    <citation type="submission" date="2020-10" db="EMBL/GenBank/DDBJ databases">
        <title>Ca. Dormibacterota MAGs.</title>
        <authorList>
            <person name="Montgomery K."/>
        </authorList>
    </citation>
    <scope>NUCLEOTIDE SEQUENCE [LARGE SCALE GENOMIC DNA]</scope>
    <source>
        <strain evidence="15">SC8812_S17_10</strain>
    </source>
</reference>
<dbReference type="InterPro" id="IPR010978">
    <property type="entry name" value="tRNA-bd_arm"/>
</dbReference>
<keyword evidence="4 13" id="KW-0963">Cytoplasm</keyword>
<evidence type="ECO:0000313" key="15">
    <source>
        <dbReference type="EMBL" id="MBJ7601042.1"/>
    </source>
</evidence>
<dbReference type="Pfam" id="PF01409">
    <property type="entry name" value="tRNA-synt_2d"/>
    <property type="match status" value="1"/>
</dbReference>
<comment type="subcellular location">
    <subcellularLocation>
        <location evidence="1 13">Cytoplasm</location>
    </subcellularLocation>
</comment>
<dbReference type="InterPro" id="IPR022911">
    <property type="entry name" value="Phe_tRNA_ligase_alpha1_bac"/>
</dbReference>
<keyword evidence="11 13" id="KW-0030">Aminoacyl-tRNA synthetase</keyword>
<keyword evidence="16" id="KW-1185">Reference proteome</keyword>
<keyword evidence="7 13" id="KW-0547">Nucleotide-binding</keyword>
<evidence type="ECO:0000256" key="2">
    <source>
        <dbReference type="ARBA" id="ARBA00010207"/>
    </source>
</evidence>
<evidence type="ECO:0000256" key="13">
    <source>
        <dbReference type="HAMAP-Rule" id="MF_00281"/>
    </source>
</evidence>
<evidence type="ECO:0000256" key="9">
    <source>
        <dbReference type="ARBA" id="ARBA00022842"/>
    </source>
</evidence>
<dbReference type="InterPro" id="IPR004529">
    <property type="entry name" value="Phe-tRNA-synth_IIc_asu"/>
</dbReference>
<dbReference type="GO" id="GO:0006432">
    <property type="term" value="P:phenylalanyl-tRNA aminoacylation"/>
    <property type="evidence" value="ECO:0007669"/>
    <property type="project" value="UniProtKB-UniRule"/>
</dbReference>
<evidence type="ECO:0000256" key="6">
    <source>
        <dbReference type="ARBA" id="ARBA00022723"/>
    </source>
</evidence>
<feature type="binding site" evidence="13">
    <location>
        <position position="257"/>
    </location>
    <ligand>
        <name>Mg(2+)</name>
        <dbReference type="ChEBI" id="CHEBI:18420"/>
        <note>shared with beta subunit</note>
    </ligand>
</feature>
<dbReference type="InterPro" id="IPR004188">
    <property type="entry name" value="Phe-tRNA_ligase_II_N"/>
</dbReference>
<evidence type="ECO:0000256" key="4">
    <source>
        <dbReference type="ARBA" id="ARBA00022490"/>
    </source>
</evidence>
<comment type="caution">
    <text evidence="15">The sequence shown here is derived from an EMBL/GenBank/DDBJ whole genome shotgun (WGS) entry which is preliminary data.</text>
</comment>
<accession>A0A934NFP5</accession>
<sequence length="342" mass="38356">MVAEIAEIRENGLAAASQAAKEEALEQVRVQYLGRKGRFSTLTPRLPQLAPPDRPRIGELINESKRALEAAIADRSAALERERLDRIAETEAIDVTFPGTPPRVGRLHVLTTVQREIETVMETLGYHVEIGPEVETDWYNFEALNLPRGHASRDMQDTFFLDDSEELVLRTHTSPMQIRAMERLKTPPIYAAVPGRTYRRDATDPSHISQFMQVEALAVDEGITVGDLKGTILYFAQSIWGADRRIQIRPSYFPYTEPSFEFDLSCGVCGGAGCRTCGGDGWLEVGGCGMVHPNVLRNGGIDPERYSGFAWGFGIERIAMLKHDVDDIRLLYDNELRFLEQF</sequence>
<evidence type="ECO:0000256" key="12">
    <source>
        <dbReference type="ARBA" id="ARBA00049255"/>
    </source>
</evidence>
<organism evidence="15 16">
    <name type="scientific">Candidatus Nephthysia bennettiae</name>
    <dbReference type="NCBI Taxonomy" id="3127016"/>
    <lineage>
        <taxon>Bacteria</taxon>
        <taxon>Bacillati</taxon>
        <taxon>Candidatus Dormiibacterota</taxon>
        <taxon>Candidatus Dormibacteria</taxon>
        <taxon>Candidatus Dormibacterales</taxon>
        <taxon>Candidatus Dormibacteraceae</taxon>
        <taxon>Candidatus Nephthysia</taxon>
    </lineage>
</organism>
<dbReference type="EC" id="6.1.1.20" evidence="13"/>
<dbReference type="SUPFAM" id="SSF55681">
    <property type="entry name" value="Class II aaRS and biotin synthetases"/>
    <property type="match status" value="1"/>
</dbReference>
<dbReference type="EMBL" id="JAEKNR010000234">
    <property type="protein sequence ID" value="MBJ7601042.1"/>
    <property type="molecule type" value="Genomic_DNA"/>
</dbReference>